<sequence length="865" mass="94334">MAPTPLQLALSEDTPPEVLVALASGADPQVRRTARLNPRCPTQATLTLNLAEERPAALTSGQLDWLARQGPFAVGVALKHPGTPDTTLELLILAGHTRAILSSQNVRKGPWMLARAGQNPELLRYLATSRSGGVPWGLRRAAWKLLQSAPGGMVAEPSESAQTVSAQTVRARLLVRKQDPALSAEETALIKSEPKLQRLAARHPLLPIEVLEWLDAAHPYTEARETLLHRLENHELDADLLLRVAHKGDWEGRAAVARNPWLPDTARAGLAADPDWWVRAAVAENPNAQPAELEALAGDADHVTIREHVAAHPHTPGTVLLALTRDGERAVRLGVAQNPSAPPEALAALAHDERFGTREAVAAHPLTLPDTLSLLAKDPHERVRLVANLRLRPLNDAEAQSALDTRRRNVKLALTSQPELPAPVLDRLAADRSPRIRAEMGLHPGLADIARTALKTDSELAVRRVALAMDGSTPAQMLTGMPRHDARVRQGLSRNPQAPAGLLETLSDDPLADVRLSVVLNPAASGPALERRLPEQTLRPAIRQHPRYAQVRSPLQDLEAQEASQPDATPEALELLGLSDALRVRKLVARHPHTATPTLLRLADDALDDVRRALLTRSGTEAGGLPESVQHRLAEDSSLEIRTGLAERSDLQISTMLTVARRPHENVDVLLRLARHERITPEVLGVLARSPQVDARCAVAVHPATSLSTLLELSRDARSAVQQDLLRRPDCPPQILRVLSNVANCRRQVAEHPNTDGPTLETLSYNAGYARLRQYEAWLKNTPLHEAAPVQSWLRWANSRASAQAFDDLPVLRAVILHPAATRQAILHACRLVHPEIREALDRRNSAAALNTSRPFTMVSGQQHD</sequence>
<dbReference type="Pfam" id="PF01816">
    <property type="entry name" value="LRV"/>
    <property type="match status" value="2"/>
</dbReference>
<dbReference type="Gene3D" id="1.25.10.10">
    <property type="entry name" value="Leucine-rich Repeat Variant"/>
    <property type="match status" value="2"/>
</dbReference>
<keyword evidence="2" id="KW-1185">Reference proteome</keyword>
<evidence type="ECO:0000313" key="1">
    <source>
        <dbReference type="EMBL" id="OLV18466.1"/>
    </source>
</evidence>
<accession>A0A1U7NZX1</accession>
<protein>
    <submittedName>
        <fullName evidence="1">HEAT repeat</fullName>
    </submittedName>
</protein>
<evidence type="ECO:0000313" key="2">
    <source>
        <dbReference type="Proteomes" id="UP000186607"/>
    </source>
</evidence>
<reference evidence="1 2" key="1">
    <citation type="submission" date="2017-01" db="EMBL/GenBank/DDBJ databases">
        <title>Genome Analysis of Deinococcus marmoris KOPRI26562.</title>
        <authorList>
            <person name="Kim J.H."/>
            <person name="Oh H.-M."/>
        </authorList>
    </citation>
    <scope>NUCLEOTIDE SEQUENCE [LARGE SCALE GENOMIC DNA]</scope>
    <source>
        <strain evidence="1 2">KOPRI26562</strain>
    </source>
</reference>
<dbReference type="EMBL" id="MSTI01000066">
    <property type="protein sequence ID" value="OLV18466.1"/>
    <property type="molecule type" value="Genomic_DNA"/>
</dbReference>
<dbReference type="Proteomes" id="UP000186607">
    <property type="component" value="Unassembled WGS sequence"/>
</dbReference>
<name>A0A1U7NZX1_9DEIO</name>
<proteinExistence type="predicted"/>
<dbReference type="RefSeq" id="WP_075831701.1">
    <property type="nucleotide sequence ID" value="NZ_MSTI01000066.1"/>
</dbReference>
<dbReference type="STRING" id="249408.BOO71_0005539"/>
<organism evidence="1 2">
    <name type="scientific">Deinococcus marmoris</name>
    <dbReference type="NCBI Taxonomy" id="249408"/>
    <lineage>
        <taxon>Bacteria</taxon>
        <taxon>Thermotogati</taxon>
        <taxon>Deinococcota</taxon>
        <taxon>Deinococci</taxon>
        <taxon>Deinococcales</taxon>
        <taxon>Deinococcaceae</taxon>
        <taxon>Deinococcus</taxon>
    </lineage>
</organism>
<dbReference type="InterPro" id="IPR004830">
    <property type="entry name" value="LRR_variant"/>
</dbReference>
<dbReference type="InterPro" id="IPR016024">
    <property type="entry name" value="ARM-type_fold"/>
</dbReference>
<comment type="caution">
    <text evidence="1">The sequence shown here is derived from an EMBL/GenBank/DDBJ whole genome shotgun (WGS) entry which is preliminary data.</text>
</comment>
<dbReference type="SUPFAM" id="SSF48371">
    <property type="entry name" value="ARM repeat"/>
    <property type="match status" value="1"/>
</dbReference>
<dbReference type="OrthoDB" id="53716at2"/>
<dbReference type="InterPro" id="IPR011989">
    <property type="entry name" value="ARM-like"/>
</dbReference>
<dbReference type="AlphaFoldDB" id="A0A1U7NZX1"/>
<gene>
    <name evidence="1" type="ORF">BOO71_0005539</name>
</gene>